<reference evidence="8 9" key="1">
    <citation type="submission" date="2010-08" db="EMBL/GenBank/DDBJ databases">
        <authorList>
            <consortium name="US DOE Joint Genome Institute (JGI-PGF)"/>
            <person name="Lucas S."/>
            <person name="Copeland A."/>
            <person name="Lapidus A."/>
            <person name="Cheng J.-F."/>
            <person name="Bruce D."/>
            <person name="Goodwin L."/>
            <person name="Pitluck S."/>
            <person name="Land M.L."/>
            <person name="Hauser L."/>
            <person name="Chang Y.-J."/>
            <person name="Anderson I.J."/>
            <person name="Johnson E."/>
            <person name="Mulhopadhyay B."/>
            <person name="Kyrpides N."/>
            <person name="Woyke T.J."/>
        </authorList>
    </citation>
    <scope>NUCLEOTIDE SEQUENCE [LARGE SCALE GENOMIC DNA]</scope>
    <source>
        <strain evidence="8 9">6</strain>
    </source>
</reference>
<reference evidence="8 9" key="2">
    <citation type="submission" date="2012-02" db="EMBL/GenBank/DDBJ databases">
        <title>Improved High-Quality Draft sequence of Eubacterium cellulosolvens 6.</title>
        <authorList>
            <consortium name="US DOE Joint Genome Institute"/>
            <person name="Lucas S."/>
            <person name="Han J."/>
            <person name="Lapidus A."/>
            <person name="Cheng J.-F."/>
            <person name="Goodwin L."/>
            <person name="Pitluck S."/>
            <person name="Peters L."/>
            <person name="Mikhailova N."/>
            <person name="Gu W."/>
            <person name="Detter J.C."/>
            <person name="Han C."/>
            <person name="Tapia R."/>
            <person name="Land M."/>
            <person name="Hauser L."/>
            <person name="Kyrpides N."/>
            <person name="Ivanova N."/>
            <person name="Pagani I."/>
            <person name="Johnson E."/>
            <person name="Mukhopadhyay B."/>
            <person name="Anderson I."/>
            <person name="Woyke T."/>
        </authorList>
    </citation>
    <scope>NUCLEOTIDE SEQUENCE [LARGE SCALE GENOMIC DNA]</scope>
    <source>
        <strain evidence="8 9">6</strain>
    </source>
</reference>
<dbReference type="InterPro" id="IPR013785">
    <property type="entry name" value="Aldolase_TIM"/>
</dbReference>
<dbReference type="PANTHER" id="PTHR43787:SF3">
    <property type="entry name" value="ARYLSULFATASE REGULATORY PROTEIN"/>
    <property type="match status" value="1"/>
</dbReference>
<dbReference type="SFLD" id="SFLDG01067">
    <property type="entry name" value="SPASM/twitch_domain_containing"/>
    <property type="match status" value="1"/>
</dbReference>
<dbReference type="SFLD" id="SFLDS00029">
    <property type="entry name" value="Radical_SAM"/>
    <property type="match status" value="1"/>
</dbReference>
<dbReference type="InterPro" id="IPR007197">
    <property type="entry name" value="rSAM"/>
</dbReference>
<dbReference type="GO" id="GO:0051539">
    <property type="term" value="F:4 iron, 4 sulfur cluster binding"/>
    <property type="evidence" value="ECO:0007669"/>
    <property type="project" value="UniProtKB-KW"/>
</dbReference>
<dbReference type="EMBL" id="CM001487">
    <property type="protein sequence ID" value="EIM57620.1"/>
    <property type="molecule type" value="Genomic_DNA"/>
</dbReference>
<evidence type="ECO:0000256" key="5">
    <source>
        <dbReference type="ARBA" id="ARBA00023004"/>
    </source>
</evidence>
<dbReference type="eggNOG" id="COG0641">
    <property type="taxonomic scope" value="Bacteria"/>
</dbReference>
<dbReference type="UniPathway" id="UPA00782"/>
<dbReference type="OrthoDB" id="9808591at2"/>
<name>I5AUZ7_EUBC6</name>
<evidence type="ECO:0000256" key="6">
    <source>
        <dbReference type="ARBA" id="ARBA00023014"/>
    </source>
</evidence>
<accession>I5AUZ7</accession>
<feature type="domain" description="Radical SAM core" evidence="7">
    <location>
        <begin position="120"/>
        <end position="285"/>
    </location>
</feature>
<dbReference type="STRING" id="633697.EubceDRAFT1_1845"/>
<keyword evidence="2" id="KW-0004">4Fe-4S</keyword>
<dbReference type="SUPFAM" id="SSF102114">
    <property type="entry name" value="Radical SAM enzymes"/>
    <property type="match status" value="1"/>
</dbReference>
<dbReference type="Gene3D" id="3.20.20.70">
    <property type="entry name" value="Aldolase class I"/>
    <property type="match status" value="1"/>
</dbReference>
<evidence type="ECO:0000259" key="7">
    <source>
        <dbReference type="Pfam" id="PF04055"/>
    </source>
</evidence>
<keyword evidence="5" id="KW-0408">Iron</keyword>
<dbReference type="Pfam" id="PF04055">
    <property type="entry name" value="Radical_SAM"/>
    <property type="match status" value="1"/>
</dbReference>
<dbReference type="InterPro" id="IPR058240">
    <property type="entry name" value="rSAM_sf"/>
</dbReference>
<evidence type="ECO:0000256" key="1">
    <source>
        <dbReference type="ARBA" id="ARBA00001966"/>
    </source>
</evidence>
<evidence type="ECO:0000313" key="8">
    <source>
        <dbReference type="EMBL" id="EIM57620.1"/>
    </source>
</evidence>
<keyword evidence="6" id="KW-0411">Iron-sulfur</keyword>
<comment type="cofactor">
    <cofactor evidence="1">
        <name>[4Fe-4S] cluster</name>
        <dbReference type="ChEBI" id="CHEBI:49883"/>
    </cofactor>
</comment>
<dbReference type="PANTHER" id="PTHR43787">
    <property type="entry name" value="FEMO COFACTOR BIOSYNTHESIS PROTEIN NIFB-RELATED"/>
    <property type="match status" value="1"/>
</dbReference>
<dbReference type="Proteomes" id="UP000005753">
    <property type="component" value="Chromosome"/>
</dbReference>
<organism evidence="8 9">
    <name type="scientific">Eubacterium cellulosolvens (strain ATCC 43171 / JCM 9499 / 6)</name>
    <name type="common">Cillobacterium cellulosolvens</name>
    <dbReference type="NCBI Taxonomy" id="633697"/>
    <lineage>
        <taxon>Bacteria</taxon>
        <taxon>Bacillati</taxon>
        <taxon>Bacillota</taxon>
        <taxon>Clostridia</taxon>
        <taxon>Eubacteriales</taxon>
        <taxon>Eubacteriaceae</taxon>
        <taxon>Eubacterium</taxon>
    </lineage>
</organism>
<dbReference type="AlphaFoldDB" id="I5AUZ7"/>
<protein>
    <submittedName>
        <fullName evidence="8">Arylsulfatase regulator (Fe-S oxidoreductase)</fullName>
    </submittedName>
</protein>
<gene>
    <name evidence="8" type="ORF">EubceDRAFT1_1845</name>
</gene>
<keyword evidence="4" id="KW-0479">Metal-binding</keyword>
<dbReference type="GO" id="GO:0046872">
    <property type="term" value="F:metal ion binding"/>
    <property type="evidence" value="ECO:0007669"/>
    <property type="project" value="UniProtKB-KW"/>
</dbReference>
<proteinExistence type="predicted"/>
<evidence type="ECO:0000313" key="9">
    <source>
        <dbReference type="Proteomes" id="UP000005753"/>
    </source>
</evidence>
<evidence type="ECO:0000256" key="4">
    <source>
        <dbReference type="ARBA" id="ARBA00022723"/>
    </source>
</evidence>
<dbReference type="HOGENOM" id="CLU_009273_3_1_9"/>
<dbReference type="GO" id="GO:0003824">
    <property type="term" value="F:catalytic activity"/>
    <property type="evidence" value="ECO:0007669"/>
    <property type="project" value="InterPro"/>
</dbReference>
<sequence length="457" mass="53512">MIERMEKSGLFDFFAAKQTINDKTKKLRVSNYTVPFEYKGKFLFNELTRQFIELSDEEWKQIPFGQTFAYDEENEVLKKLFEDYYLIAEDGDETEIYMSFRRILKTVRKPYKGILQYTIFPTSTCNAKCVYCFEENFVGYTMTKEVQEQVVKYILETKMPGHAIDLLWFGGEPLIGAKIIDYICSELRKNGVEFTSMIVTNASLLTEDVADRMKNDWNIRQVQITLDGTQEEYDARKCYIDDSRSYFPQAIAAIHRVSDRGIPVLIRLNLDRNNAENLRELIDYLEVEFPKKNNLYVYPGLLHQLMREKNAMDMWGVHASLMEYARSKGFCSGLMRKSLLDIDMCSYEDYEHSSVIDPRGKLTKCQHIEDDSRFYTDIFHYNEIQNQEAWAEITRPNILRDKCKGCSYLPACTDFDKCPNEKVSCKVMKNSMEMCWLKYEVDRLRAGDTSKVSGVAF</sequence>
<evidence type="ECO:0000256" key="3">
    <source>
        <dbReference type="ARBA" id="ARBA00022691"/>
    </source>
</evidence>
<keyword evidence="9" id="KW-1185">Reference proteome</keyword>
<keyword evidence="3" id="KW-0949">S-adenosyl-L-methionine</keyword>
<evidence type="ECO:0000256" key="2">
    <source>
        <dbReference type="ARBA" id="ARBA00022485"/>
    </source>
</evidence>
<dbReference type="CDD" id="cd01335">
    <property type="entry name" value="Radical_SAM"/>
    <property type="match status" value="1"/>
</dbReference>